<evidence type="ECO:0000256" key="1">
    <source>
        <dbReference type="SAM" id="MobiDB-lite"/>
    </source>
</evidence>
<keyword evidence="2" id="KW-0472">Membrane</keyword>
<name>A0AB34IWT9_PRYPA</name>
<feature type="transmembrane region" description="Helical" evidence="2">
    <location>
        <begin position="311"/>
        <end position="330"/>
    </location>
</feature>
<reference evidence="3 4" key="1">
    <citation type="journal article" date="2024" name="Science">
        <title>Giant polyketide synthase enzymes in the biosynthesis of giant marine polyether toxins.</title>
        <authorList>
            <person name="Fallon T.R."/>
            <person name="Shende V.V."/>
            <person name="Wierzbicki I.H."/>
            <person name="Pendleton A.L."/>
            <person name="Watervoot N.F."/>
            <person name="Auber R.P."/>
            <person name="Gonzalez D.J."/>
            <person name="Wisecaver J.H."/>
            <person name="Moore B.S."/>
        </authorList>
    </citation>
    <scope>NUCLEOTIDE SEQUENCE [LARGE SCALE GENOMIC DNA]</scope>
    <source>
        <strain evidence="3 4">12B1</strain>
    </source>
</reference>
<feature type="transmembrane region" description="Helical" evidence="2">
    <location>
        <begin position="6"/>
        <end position="29"/>
    </location>
</feature>
<proteinExistence type="predicted"/>
<feature type="transmembrane region" description="Helical" evidence="2">
    <location>
        <begin position="271"/>
        <end position="291"/>
    </location>
</feature>
<feature type="transmembrane region" description="Helical" evidence="2">
    <location>
        <begin position="180"/>
        <end position="201"/>
    </location>
</feature>
<dbReference type="AlphaFoldDB" id="A0AB34IWT9"/>
<evidence type="ECO:0000313" key="3">
    <source>
        <dbReference type="EMBL" id="KAL1508556.1"/>
    </source>
</evidence>
<feature type="transmembrane region" description="Helical" evidence="2">
    <location>
        <begin position="74"/>
        <end position="103"/>
    </location>
</feature>
<gene>
    <name evidence="3" type="ORF">AB1Y20_004655</name>
</gene>
<organism evidence="3 4">
    <name type="scientific">Prymnesium parvum</name>
    <name type="common">Toxic golden alga</name>
    <dbReference type="NCBI Taxonomy" id="97485"/>
    <lineage>
        <taxon>Eukaryota</taxon>
        <taxon>Haptista</taxon>
        <taxon>Haptophyta</taxon>
        <taxon>Prymnesiophyceae</taxon>
        <taxon>Prymnesiales</taxon>
        <taxon>Prymnesiaceae</taxon>
        <taxon>Prymnesium</taxon>
    </lineage>
</organism>
<keyword evidence="4" id="KW-1185">Reference proteome</keyword>
<sequence length="360" mass="37636">MDGGVGAALICALLGILAGGSILLACLALQTSPWVSVRSVSLAIVARLGICYLLNGLCILLAALSAWLSPASPAAAWLCTSAGLGATLASFSALAWSAGYAAFIHAALLRATPPHAMRAWSCRLHALALALPLLLTTPPLLAVAIHAASPSAPPPPHALPWCMDTPVALLPAAFGGSMRGWRMLTCLPAVGCLVWVVAVFLRLQRRLRTLAHVSAAGSWPSPTRSSTRAADADAPSGGSSAWGGEGEGEEGGGRLAFRKAWESLRDAERRLGLYLVIFSSGVGVLLVHAAWDMHAPPERAPEELTMRALLSADALTTACLSFLIMLAFFSNPRNRLLPDMSRNLHRSVRSSLASALHDAD</sequence>
<feature type="region of interest" description="Disordered" evidence="1">
    <location>
        <begin position="216"/>
        <end position="251"/>
    </location>
</feature>
<keyword evidence="2" id="KW-0812">Transmembrane</keyword>
<dbReference type="EMBL" id="JBGBPQ010000016">
    <property type="protein sequence ID" value="KAL1508556.1"/>
    <property type="molecule type" value="Genomic_DNA"/>
</dbReference>
<comment type="caution">
    <text evidence="3">The sequence shown here is derived from an EMBL/GenBank/DDBJ whole genome shotgun (WGS) entry which is preliminary data.</text>
</comment>
<evidence type="ECO:0000313" key="4">
    <source>
        <dbReference type="Proteomes" id="UP001515480"/>
    </source>
</evidence>
<keyword evidence="2" id="KW-1133">Transmembrane helix</keyword>
<protein>
    <recommendedName>
        <fullName evidence="5">G-protein coupled receptors family 1 profile domain-containing protein</fullName>
    </recommendedName>
</protein>
<evidence type="ECO:0000256" key="2">
    <source>
        <dbReference type="SAM" id="Phobius"/>
    </source>
</evidence>
<dbReference type="Proteomes" id="UP001515480">
    <property type="component" value="Unassembled WGS sequence"/>
</dbReference>
<accession>A0AB34IWT9</accession>
<feature type="transmembrane region" description="Helical" evidence="2">
    <location>
        <begin position="41"/>
        <end position="68"/>
    </location>
</feature>
<evidence type="ECO:0008006" key="5">
    <source>
        <dbReference type="Google" id="ProtNLM"/>
    </source>
</evidence>
<feature type="transmembrane region" description="Helical" evidence="2">
    <location>
        <begin position="124"/>
        <end position="148"/>
    </location>
</feature>